<name>A0A1C4ANP6_9LACO</name>
<dbReference type="SUPFAM" id="SSF56300">
    <property type="entry name" value="Metallo-dependent phosphatases"/>
    <property type="match status" value="1"/>
</dbReference>
<dbReference type="RefSeq" id="WP_092462551.1">
    <property type="nucleotide sequence ID" value="NZ_BJEE01000007.1"/>
</dbReference>
<evidence type="ECO:0000313" key="2">
    <source>
        <dbReference type="Proteomes" id="UP000199268"/>
    </source>
</evidence>
<gene>
    <name evidence="1" type="ORF">GA0061074_10650</name>
</gene>
<dbReference type="Gene3D" id="3.60.21.10">
    <property type="match status" value="1"/>
</dbReference>
<dbReference type="STRING" id="1505725.GA0061074_10650"/>
<dbReference type="InterPro" id="IPR029052">
    <property type="entry name" value="Metallo-depent_PP-like"/>
</dbReference>
<accession>A0A1C4ANP6</accession>
<protein>
    <submittedName>
        <fullName evidence="1">Calcineurin-like phosphoesterase superfamily protein</fullName>
    </submittedName>
</protein>
<dbReference type="Proteomes" id="UP000199268">
    <property type="component" value="Unassembled WGS sequence"/>
</dbReference>
<dbReference type="AlphaFoldDB" id="A0A1C4ANP6"/>
<dbReference type="EMBL" id="FMAO01000006">
    <property type="protein sequence ID" value="SCB96106.1"/>
    <property type="molecule type" value="Genomic_DNA"/>
</dbReference>
<keyword evidence="2" id="KW-1185">Reference proteome</keyword>
<proteinExistence type="predicted"/>
<reference evidence="2" key="1">
    <citation type="submission" date="2016-08" db="EMBL/GenBank/DDBJ databases">
        <authorList>
            <person name="Varghese N."/>
            <person name="Submissions Spin"/>
        </authorList>
    </citation>
    <scope>NUCLEOTIDE SEQUENCE [LARGE SCALE GENOMIC DNA]</scope>
    <source>
        <strain evidence="2">R-53094</strain>
    </source>
</reference>
<organism evidence="1 2">
    <name type="scientific">Weissella bombi</name>
    <dbReference type="NCBI Taxonomy" id="1505725"/>
    <lineage>
        <taxon>Bacteria</taxon>
        <taxon>Bacillati</taxon>
        <taxon>Bacillota</taxon>
        <taxon>Bacilli</taxon>
        <taxon>Lactobacillales</taxon>
        <taxon>Lactobacillaceae</taxon>
        <taxon>Weissella</taxon>
    </lineage>
</organism>
<sequence length="206" mass="23852">MDFFTADTHFYHEDLLTSLHFSPRPYDNLHDEHAGLIAAWNERVTEHDRVYHLGDVAMMNHVRPERHANELVAEILEQLNGHITLIKGNHDSRSLFKYLNNHNPMLSDGQVKYAFEDVGCIVKANHHQFFLTHYPLIFGKSQNSINLHGHIHHNMVAIPENINVGVDSADLEYLSVAERPTWGSPLTFTEIDTIMQRKHDDFAKRR</sequence>
<dbReference type="OrthoDB" id="5380073at2"/>
<evidence type="ECO:0000313" key="1">
    <source>
        <dbReference type="EMBL" id="SCB96106.1"/>
    </source>
</evidence>